<comment type="caution">
    <text evidence="2">The sequence shown here is derived from an EMBL/GenBank/DDBJ whole genome shotgun (WGS) entry which is preliminary data.</text>
</comment>
<dbReference type="RefSeq" id="WP_210098946.1">
    <property type="nucleotide sequence ID" value="NZ_BAAAIO010000002.1"/>
</dbReference>
<gene>
    <name evidence="2" type="ORF">JOF42_003451</name>
</gene>
<evidence type="ECO:0000313" key="2">
    <source>
        <dbReference type="EMBL" id="MBP2379956.1"/>
    </source>
</evidence>
<evidence type="ECO:0000313" key="3">
    <source>
        <dbReference type="Proteomes" id="UP000703720"/>
    </source>
</evidence>
<dbReference type="EMBL" id="JAGIOA010000001">
    <property type="protein sequence ID" value="MBP2379956.1"/>
    <property type="molecule type" value="Genomic_DNA"/>
</dbReference>
<organism evidence="2 3">
    <name type="scientific">Microbacterium phyllosphaerae</name>
    <dbReference type="NCBI Taxonomy" id="124798"/>
    <lineage>
        <taxon>Bacteria</taxon>
        <taxon>Bacillati</taxon>
        <taxon>Actinomycetota</taxon>
        <taxon>Actinomycetes</taxon>
        <taxon>Micrococcales</taxon>
        <taxon>Microbacteriaceae</taxon>
        <taxon>Microbacterium</taxon>
    </lineage>
</organism>
<dbReference type="Pfam" id="PF20058">
    <property type="entry name" value="DUF6457"/>
    <property type="match status" value="1"/>
</dbReference>
<proteinExistence type="predicted"/>
<keyword evidence="3" id="KW-1185">Reference proteome</keyword>
<evidence type="ECO:0000259" key="1">
    <source>
        <dbReference type="Pfam" id="PF20058"/>
    </source>
</evidence>
<protein>
    <recommendedName>
        <fullName evidence="1">DUF6457 domain-containing protein</fullName>
    </recommendedName>
</protein>
<accession>A0ABS4WUS5</accession>
<name>A0ABS4WUS5_9MICO</name>
<dbReference type="InterPro" id="IPR045598">
    <property type="entry name" value="DUF6457"/>
</dbReference>
<sequence>MTDKPQHLPVEALDEWTAAVCESLDIDRESVDVALLLNLARDVAHGVARPAAPLSAYLAGLAAGRSGGSREDTAAAVATITELAATWRTDDRDS</sequence>
<reference evidence="2 3" key="1">
    <citation type="submission" date="2021-03" db="EMBL/GenBank/DDBJ databases">
        <title>Sequencing the genomes of 1000 actinobacteria strains.</title>
        <authorList>
            <person name="Klenk H.-P."/>
        </authorList>
    </citation>
    <scope>NUCLEOTIDE SEQUENCE [LARGE SCALE GENOMIC DNA]</scope>
    <source>
        <strain evidence="2 3">DSM 13468</strain>
    </source>
</reference>
<dbReference type="Proteomes" id="UP000703720">
    <property type="component" value="Unassembled WGS sequence"/>
</dbReference>
<feature type="domain" description="DUF6457" evidence="1">
    <location>
        <begin position="10"/>
        <end position="90"/>
    </location>
</feature>